<sequence>MSETDSDCNYGLLSPFLSRAALLVLRPKNYHLLKASRSVIAVEQQTTEYVLLDLNSSKRHCTIGQDPNGRCIENVGPLLMNFQQHSSTRRTCTELSGTKLIVDGFAVDKQGKDFFTKVDRIFYSKSHNALTTNDTDLE</sequence>
<name>A0ABQ9ZQ03_9CRUS</name>
<proteinExistence type="predicted"/>
<organism evidence="1 2">
    <name type="scientific">Daphnia magna</name>
    <dbReference type="NCBI Taxonomy" id="35525"/>
    <lineage>
        <taxon>Eukaryota</taxon>
        <taxon>Metazoa</taxon>
        <taxon>Ecdysozoa</taxon>
        <taxon>Arthropoda</taxon>
        <taxon>Crustacea</taxon>
        <taxon>Branchiopoda</taxon>
        <taxon>Diplostraca</taxon>
        <taxon>Cladocera</taxon>
        <taxon>Anomopoda</taxon>
        <taxon>Daphniidae</taxon>
        <taxon>Daphnia</taxon>
    </lineage>
</organism>
<evidence type="ECO:0000313" key="1">
    <source>
        <dbReference type="EMBL" id="KAK4015005.1"/>
    </source>
</evidence>
<gene>
    <name evidence="1" type="ORF">OUZ56_027520</name>
</gene>
<reference evidence="1 2" key="1">
    <citation type="journal article" date="2023" name="Nucleic Acids Res.">
        <title>The hologenome of Daphnia magna reveals possible DNA methylation and microbiome-mediated evolution of the host genome.</title>
        <authorList>
            <person name="Chaturvedi A."/>
            <person name="Li X."/>
            <person name="Dhandapani V."/>
            <person name="Marshall H."/>
            <person name="Kissane S."/>
            <person name="Cuenca-Cambronero M."/>
            <person name="Asole G."/>
            <person name="Calvet F."/>
            <person name="Ruiz-Romero M."/>
            <person name="Marangio P."/>
            <person name="Guigo R."/>
            <person name="Rago D."/>
            <person name="Mirbahai L."/>
            <person name="Eastwood N."/>
            <person name="Colbourne J.K."/>
            <person name="Zhou J."/>
            <person name="Mallon E."/>
            <person name="Orsini L."/>
        </authorList>
    </citation>
    <scope>NUCLEOTIDE SEQUENCE [LARGE SCALE GENOMIC DNA]</scope>
    <source>
        <strain evidence="1">LRV0_1</strain>
    </source>
</reference>
<dbReference type="Proteomes" id="UP001234178">
    <property type="component" value="Unassembled WGS sequence"/>
</dbReference>
<accession>A0ABQ9ZQ03</accession>
<evidence type="ECO:0008006" key="3">
    <source>
        <dbReference type="Google" id="ProtNLM"/>
    </source>
</evidence>
<dbReference type="EMBL" id="JAOYFB010000004">
    <property type="protein sequence ID" value="KAK4015005.1"/>
    <property type="molecule type" value="Genomic_DNA"/>
</dbReference>
<protein>
    <recommendedName>
        <fullName evidence="3">FHA domain-containing protein</fullName>
    </recommendedName>
</protein>
<comment type="caution">
    <text evidence="1">The sequence shown here is derived from an EMBL/GenBank/DDBJ whole genome shotgun (WGS) entry which is preliminary data.</text>
</comment>
<keyword evidence="2" id="KW-1185">Reference proteome</keyword>
<evidence type="ECO:0000313" key="2">
    <source>
        <dbReference type="Proteomes" id="UP001234178"/>
    </source>
</evidence>